<dbReference type="PROSITE" id="PS51257">
    <property type="entry name" value="PROKAR_LIPOPROTEIN"/>
    <property type="match status" value="1"/>
</dbReference>
<dbReference type="EMBL" id="CM004395">
    <property type="protein sequence ID" value="OAY41912.1"/>
    <property type="molecule type" value="Genomic_DNA"/>
</dbReference>
<proteinExistence type="predicted"/>
<gene>
    <name evidence="1" type="ORF">MANES_09G139200</name>
</gene>
<protein>
    <submittedName>
        <fullName evidence="1">Uncharacterized protein</fullName>
    </submittedName>
</protein>
<evidence type="ECO:0000313" key="1">
    <source>
        <dbReference type="EMBL" id="OAY41912.1"/>
    </source>
</evidence>
<accession>A0A2C9VCW8</accession>
<sequence>MMFLFIRNMMSFLNISHFFTSSCCNFLAQNLQKSKYSSITKLYRSQKYKP</sequence>
<name>A0A2C9VCW8_MANES</name>
<dbReference type="AlphaFoldDB" id="A0A2C9VCW8"/>
<organism evidence="1">
    <name type="scientific">Manihot esculenta</name>
    <name type="common">Cassava</name>
    <name type="synonym">Jatropha manihot</name>
    <dbReference type="NCBI Taxonomy" id="3983"/>
    <lineage>
        <taxon>Eukaryota</taxon>
        <taxon>Viridiplantae</taxon>
        <taxon>Streptophyta</taxon>
        <taxon>Embryophyta</taxon>
        <taxon>Tracheophyta</taxon>
        <taxon>Spermatophyta</taxon>
        <taxon>Magnoliopsida</taxon>
        <taxon>eudicotyledons</taxon>
        <taxon>Gunneridae</taxon>
        <taxon>Pentapetalae</taxon>
        <taxon>rosids</taxon>
        <taxon>fabids</taxon>
        <taxon>Malpighiales</taxon>
        <taxon>Euphorbiaceae</taxon>
        <taxon>Crotonoideae</taxon>
        <taxon>Manihoteae</taxon>
        <taxon>Manihot</taxon>
    </lineage>
</organism>
<reference evidence="1" key="1">
    <citation type="submission" date="2016-02" db="EMBL/GenBank/DDBJ databases">
        <title>WGS assembly of Manihot esculenta.</title>
        <authorList>
            <person name="Bredeson J.V."/>
            <person name="Prochnik S.E."/>
            <person name="Lyons J.B."/>
            <person name="Schmutz J."/>
            <person name="Grimwood J."/>
            <person name="Vrebalov J."/>
            <person name="Bart R.S."/>
            <person name="Amuge T."/>
            <person name="Ferguson M.E."/>
            <person name="Green R."/>
            <person name="Putnam N."/>
            <person name="Stites J."/>
            <person name="Rounsley S."/>
            <person name="Rokhsar D.S."/>
        </authorList>
    </citation>
    <scope>NUCLEOTIDE SEQUENCE [LARGE SCALE GENOMIC DNA]</scope>
    <source>
        <tissue evidence="1">Leaf</tissue>
    </source>
</reference>